<keyword evidence="3" id="KW-0812">Transmembrane</keyword>
<name>A0A9P5D0K6_9HYPO</name>
<feature type="region of interest" description="Disordered" evidence="2">
    <location>
        <begin position="1"/>
        <end position="135"/>
    </location>
</feature>
<feature type="region of interest" description="Disordered" evidence="2">
    <location>
        <begin position="292"/>
        <end position="344"/>
    </location>
</feature>
<dbReference type="OrthoDB" id="18302at2759"/>
<dbReference type="InterPro" id="IPR051624">
    <property type="entry name" value="RMD1/Sad1-interacting"/>
</dbReference>
<keyword evidence="3" id="KW-1133">Transmembrane helix</keyword>
<keyword evidence="3" id="KW-0472">Membrane</keyword>
<feature type="domain" description="DUF155" evidence="4">
    <location>
        <begin position="365"/>
        <end position="548"/>
    </location>
</feature>
<accession>A0A9P5D0K6</accession>
<evidence type="ECO:0000256" key="3">
    <source>
        <dbReference type="SAM" id="Phobius"/>
    </source>
</evidence>
<dbReference type="PANTHER" id="PTHR16255:SF4">
    <property type="entry name" value="SPORULATION PROTEIN RMD8"/>
    <property type="match status" value="1"/>
</dbReference>
<feature type="compositionally biased region" description="Polar residues" evidence="2">
    <location>
        <begin position="46"/>
        <end position="56"/>
    </location>
</feature>
<dbReference type="AlphaFoldDB" id="A0A9P5D0K6"/>
<comment type="caution">
    <text evidence="5">The sequence shown here is derived from an EMBL/GenBank/DDBJ whole genome shotgun (WGS) entry which is preliminary data.</text>
</comment>
<dbReference type="GeneID" id="55967781"/>
<feature type="compositionally biased region" description="Low complexity" evidence="2">
    <location>
        <begin position="313"/>
        <end position="327"/>
    </location>
</feature>
<organism evidence="5 6">
    <name type="scientific">Geosmithia morbida</name>
    <dbReference type="NCBI Taxonomy" id="1094350"/>
    <lineage>
        <taxon>Eukaryota</taxon>
        <taxon>Fungi</taxon>
        <taxon>Dikarya</taxon>
        <taxon>Ascomycota</taxon>
        <taxon>Pezizomycotina</taxon>
        <taxon>Sordariomycetes</taxon>
        <taxon>Hypocreomycetidae</taxon>
        <taxon>Hypocreales</taxon>
        <taxon>Bionectriaceae</taxon>
        <taxon>Geosmithia</taxon>
    </lineage>
</organism>
<dbReference type="Pfam" id="PF02582">
    <property type="entry name" value="DUF155"/>
    <property type="match status" value="1"/>
</dbReference>
<reference evidence="5" key="1">
    <citation type="submission" date="2020-03" db="EMBL/GenBank/DDBJ databases">
        <title>Site-based positive gene gene selection in Geosmithia morbida across the United States reveals a broad range of putative effectors and factors for local host and environmental adapation.</title>
        <authorList>
            <person name="Onufrak A."/>
            <person name="Murdoch R.W."/>
            <person name="Gazis R."/>
            <person name="Huff M."/>
            <person name="Staton M."/>
            <person name="Klingeman W."/>
            <person name="Hadziabdic D."/>
        </authorList>
    </citation>
    <scope>NUCLEOTIDE SEQUENCE</scope>
    <source>
        <strain evidence="5">1262</strain>
    </source>
</reference>
<feature type="compositionally biased region" description="Basic and acidic residues" evidence="2">
    <location>
        <begin position="14"/>
        <end position="23"/>
    </location>
</feature>
<sequence>MTPSKRGPSVLVTDARERQDARRPSSRPGSSQGQPRSPMRFMTVDNVLQFNTQIPSGQPRMPPLPAARQPASSGSGSSRPAPVRRVMSSGGGGGGGIANTQSRTGRPMPSRTSKISEKLVLLPDTADKDDDDDEVLADEESRCEELARRGLLDDNAGGPLKDEELEVLRMRGGVRGKSYAERLPKRQRADKVSRLTAYCMAQAFKMKATAAFLRDHHGAKTKLYDDCLYVIYSLPLLNGMDGCRVRSRPILKTPGTGKTVLDLEIERSEWRDHHEGYFEDDAYTKDTAAANHSPFEEEEDMSSSHPERHQHGQHQQQDQSQQQQQQHQHQHQQRRHNKEQQQHYRDTEAAHLNRLAPDTKNLGEIFVFSYGVVVFWNFSENQEKDILADLTFADAEKDGASLLTRPLEQDDYETEEFHFEYSSDVQRPRVFNDMFTLMPRSDHMIKLTISHAIAQSTRLCFFEERMSETMLDAQHVPKNLALTGELNMTRTEIVRILGRLFKSRVDINLSSNVLDVPNFFWDSEPTLHPLYAAIRDYLEIDPRIKVLNERCRVFLDLAEILSDSIADSKMSAITWIVIILIVVSILVTVTEVVLRFAMLQRSSGPNNDSNPVNDLIVASPLQSAAPPILVDNKSLVPSSAAAAPQRDNAVVDESDLDALTRVLGIPSNSTMDDIVSGIWQLKTQAKGSSAYLDDTTNEA</sequence>
<evidence type="ECO:0000256" key="2">
    <source>
        <dbReference type="SAM" id="MobiDB-lite"/>
    </source>
</evidence>
<comment type="similarity">
    <text evidence="1">Belongs to the RMD1/sif2 family.</text>
</comment>
<evidence type="ECO:0000313" key="6">
    <source>
        <dbReference type="Proteomes" id="UP000749293"/>
    </source>
</evidence>
<dbReference type="PANTHER" id="PTHR16255">
    <property type="entry name" value="REQUIRED FOR MEIOTIC NUCLEAR DIVISION PROTEIN 1 HOMOLOG"/>
    <property type="match status" value="1"/>
</dbReference>
<dbReference type="EMBL" id="JAANYQ010000011">
    <property type="protein sequence ID" value="KAF4121712.1"/>
    <property type="molecule type" value="Genomic_DNA"/>
</dbReference>
<feature type="compositionally biased region" description="Basic residues" evidence="2">
    <location>
        <begin position="328"/>
        <end position="337"/>
    </location>
</feature>
<feature type="transmembrane region" description="Helical" evidence="3">
    <location>
        <begin position="572"/>
        <end position="594"/>
    </location>
</feature>
<protein>
    <recommendedName>
        <fullName evidence="4">DUF155 domain-containing protein</fullName>
    </recommendedName>
</protein>
<evidence type="ECO:0000259" key="4">
    <source>
        <dbReference type="Pfam" id="PF02582"/>
    </source>
</evidence>
<dbReference type="InterPro" id="IPR003734">
    <property type="entry name" value="DUF155"/>
</dbReference>
<feature type="compositionally biased region" description="Low complexity" evidence="2">
    <location>
        <begin position="26"/>
        <end position="38"/>
    </location>
</feature>
<gene>
    <name evidence="5" type="ORF">GMORB2_1551</name>
</gene>
<evidence type="ECO:0000256" key="1">
    <source>
        <dbReference type="ARBA" id="ARBA00008306"/>
    </source>
</evidence>
<dbReference type="RefSeq" id="XP_035320364.1">
    <property type="nucleotide sequence ID" value="XM_035463533.1"/>
</dbReference>
<dbReference type="GO" id="GO:0005739">
    <property type="term" value="C:mitochondrion"/>
    <property type="evidence" value="ECO:0007669"/>
    <property type="project" value="UniProtKB-ARBA"/>
</dbReference>
<keyword evidence="6" id="KW-1185">Reference proteome</keyword>
<dbReference type="Proteomes" id="UP000749293">
    <property type="component" value="Unassembled WGS sequence"/>
</dbReference>
<proteinExistence type="inferred from homology"/>
<feature type="compositionally biased region" description="Low complexity" evidence="2">
    <location>
        <begin position="66"/>
        <end position="86"/>
    </location>
</feature>
<evidence type="ECO:0000313" key="5">
    <source>
        <dbReference type="EMBL" id="KAF4121712.1"/>
    </source>
</evidence>